<evidence type="ECO:0000256" key="2">
    <source>
        <dbReference type="ARBA" id="ARBA00022552"/>
    </source>
</evidence>
<organism evidence="7 8">
    <name type="scientific">Loofah witches'-broom phytoplasma</name>
    <dbReference type="NCBI Taxonomy" id="35773"/>
    <lineage>
        <taxon>Bacteria</taxon>
        <taxon>Bacillati</taxon>
        <taxon>Mycoplasmatota</taxon>
        <taxon>Mollicutes</taxon>
        <taxon>Acholeplasmatales</taxon>
        <taxon>Acholeplasmataceae</taxon>
        <taxon>Candidatus Phytoplasma</taxon>
        <taxon>16SrVIII (Loofah witches'-broom group)</taxon>
    </lineage>
</organism>
<feature type="binding site" evidence="6">
    <location>
        <begin position="96"/>
        <end position="98"/>
    </location>
    <ligand>
        <name>S-adenosyl-L-methionine</name>
        <dbReference type="ChEBI" id="CHEBI:59789"/>
    </ligand>
</feature>
<evidence type="ECO:0000313" key="8">
    <source>
        <dbReference type="Proteomes" id="UP000672038"/>
    </source>
</evidence>
<evidence type="ECO:0000313" key="7">
    <source>
        <dbReference type="EMBL" id="QTX03228.1"/>
    </source>
</evidence>
<dbReference type="SUPFAM" id="SSF53335">
    <property type="entry name" value="S-adenosyl-L-methionine-dependent methyltransferases"/>
    <property type="match status" value="1"/>
</dbReference>
<feature type="binding site" evidence="6">
    <location>
        <begin position="124"/>
        <end position="125"/>
    </location>
    <ligand>
        <name>S-adenosyl-L-methionine</name>
        <dbReference type="ChEBI" id="CHEBI:59789"/>
    </ligand>
</feature>
<dbReference type="GO" id="GO:0070043">
    <property type="term" value="F:rRNA (guanine-N7-)-methyltransferase activity"/>
    <property type="evidence" value="ECO:0007669"/>
    <property type="project" value="UniProtKB-UniRule"/>
</dbReference>
<dbReference type="GO" id="GO:0005829">
    <property type="term" value="C:cytosol"/>
    <property type="evidence" value="ECO:0007669"/>
    <property type="project" value="TreeGrafter"/>
</dbReference>
<evidence type="ECO:0000256" key="4">
    <source>
        <dbReference type="ARBA" id="ARBA00022679"/>
    </source>
</evidence>
<evidence type="ECO:0000256" key="5">
    <source>
        <dbReference type="ARBA" id="ARBA00022691"/>
    </source>
</evidence>
<evidence type="ECO:0000256" key="3">
    <source>
        <dbReference type="ARBA" id="ARBA00022603"/>
    </source>
</evidence>
<keyword evidence="3 6" id="KW-0489">Methyltransferase</keyword>
<dbReference type="NCBIfam" id="TIGR00138">
    <property type="entry name" value="rsmG_gidB"/>
    <property type="match status" value="1"/>
</dbReference>
<keyword evidence="5 6" id="KW-0949">S-adenosyl-L-methionine</keyword>
<reference evidence="7" key="1">
    <citation type="submission" date="2020-06" db="EMBL/GenBank/DDBJ databases">
        <title>Complete genome sequence of Candidatus Phytoplasma luffae NCHU2019.</title>
        <authorList>
            <person name="Cho S.-T."/>
            <person name="Tan C.-M."/>
            <person name="Li J.-R."/>
            <person name="Chien Y.-Y."/>
            <person name="Chiu Y.-C."/>
            <person name="Yang J.-Y."/>
            <person name="Kuo C.-H."/>
        </authorList>
    </citation>
    <scope>NUCLEOTIDE SEQUENCE</scope>
    <source>
        <strain evidence="7">NCHU2019</strain>
    </source>
</reference>
<dbReference type="InterPro" id="IPR029063">
    <property type="entry name" value="SAM-dependent_MTases_sf"/>
</dbReference>
<feature type="binding site" evidence="6">
    <location>
        <position position="73"/>
    </location>
    <ligand>
        <name>S-adenosyl-L-methionine</name>
        <dbReference type="ChEBI" id="CHEBI:59789"/>
    </ligand>
</feature>
<comment type="function">
    <text evidence="6">Specifically methylates the N7 position of a guanine in 16S rRNA.</text>
</comment>
<evidence type="ECO:0000256" key="6">
    <source>
        <dbReference type="HAMAP-Rule" id="MF_00074"/>
    </source>
</evidence>
<feature type="binding site" evidence="6">
    <location>
        <position position="137"/>
    </location>
    <ligand>
        <name>S-adenosyl-L-methionine</name>
        <dbReference type="ChEBI" id="CHEBI:59789"/>
    </ligand>
</feature>
<evidence type="ECO:0000256" key="1">
    <source>
        <dbReference type="ARBA" id="ARBA00022490"/>
    </source>
</evidence>
<gene>
    <name evidence="7" type="primary">gidB</name>
    <name evidence="6" type="synonym">rsmG</name>
    <name evidence="7" type="ORF">LFWB_6670</name>
</gene>
<comment type="similarity">
    <text evidence="6">Belongs to the methyltransferase superfamily. RNA methyltransferase RsmG family.</text>
</comment>
<dbReference type="AlphaFoldDB" id="A0A975FIR1"/>
<dbReference type="EMBL" id="CP054393">
    <property type="protein sequence ID" value="QTX03228.1"/>
    <property type="molecule type" value="Genomic_DNA"/>
</dbReference>
<protein>
    <recommendedName>
        <fullName evidence="6">Ribosomal RNA small subunit methyltransferase G</fullName>
        <ecNumber evidence="6">2.1.1.-</ecNumber>
    </recommendedName>
    <alternativeName>
        <fullName evidence="6">16S rRNA 7-methylguanosine methyltransferase</fullName>
        <shortName evidence="6">16S rRNA m7G methyltransferase</shortName>
    </alternativeName>
</protein>
<accession>A0A975FIR1</accession>
<comment type="subcellular location">
    <subcellularLocation>
        <location evidence="6">Cytoplasm</location>
    </subcellularLocation>
</comment>
<name>A0A975FIR1_LOWBP</name>
<dbReference type="PANTHER" id="PTHR31760:SF0">
    <property type="entry name" value="S-ADENOSYL-L-METHIONINE-DEPENDENT METHYLTRANSFERASES SUPERFAMILY PROTEIN"/>
    <property type="match status" value="1"/>
</dbReference>
<keyword evidence="8" id="KW-1185">Reference proteome</keyword>
<keyword evidence="1 6" id="KW-0963">Cytoplasm</keyword>
<dbReference type="KEGG" id="pluf:LFWB_6670"/>
<keyword evidence="2 6" id="KW-0698">rRNA processing</keyword>
<proteinExistence type="inferred from homology"/>
<keyword evidence="4 6" id="KW-0808">Transferase</keyword>
<dbReference type="Gene3D" id="3.40.50.150">
    <property type="entry name" value="Vaccinia Virus protein VP39"/>
    <property type="match status" value="1"/>
</dbReference>
<dbReference type="Proteomes" id="UP000672038">
    <property type="component" value="Chromosome"/>
</dbReference>
<dbReference type="RefSeq" id="WP_210954650.1">
    <property type="nucleotide sequence ID" value="NZ_CP054393.1"/>
</dbReference>
<dbReference type="HAMAP" id="MF_00074">
    <property type="entry name" value="16SrRNA_methyltr_G"/>
    <property type="match status" value="1"/>
</dbReference>
<dbReference type="PANTHER" id="PTHR31760">
    <property type="entry name" value="S-ADENOSYL-L-METHIONINE-DEPENDENT METHYLTRANSFERASES SUPERFAMILY PROTEIN"/>
    <property type="match status" value="1"/>
</dbReference>
<feature type="binding site" evidence="6">
    <location>
        <position position="78"/>
    </location>
    <ligand>
        <name>S-adenosyl-L-methionine</name>
        <dbReference type="ChEBI" id="CHEBI:59789"/>
    </ligand>
</feature>
<dbReference type="EC" id="2.1.1.-" evidence="6"/>
<sequence length="205" mass="24266">MLFNELLKKEFNLTEKQLQQFEQYYLFLVEYNKKINLTSLLTKRDIFIKHFYDSLFISRIMDFKKINNLCDLGTGAGFPGVPLKILYPNLKVFLIESSSKKVIFLNYLIKHLNLLDVFVIQDRIEKHSQKYNCVIVRALGKLNLILKLASTVTKNKGYFIAMKGPNYIEEFKNISDMYRFKLKNKLFLDLPNDMGKRINLLFQKQ</sequence>
<dbReference type="Pfam" id="PF02527">
    <property type="entry name" value="GidB"/>
    <property type="match status" value="1"/>
</dbReference>
<dbReference type="PIRSF" id="PIRSF003078">
    <property type="entry name" value="GidB"/>
    <property type="match status" value="1"/>
</dbReference>
<dbReference type="InterPro" id="IPR003682">
    <property type="entry name" value="rRNA_ssu_MeTfrase_G"/>
</dbReference>